<organism evidence="2 3">
    <name type="scientific">Chryseobacterium gallinarum</name>
    <dbReference type="NCBI Taxonomy" id="1324352"/>
    <lineage>
        <taxon>Bacteria</taxon>
        <taxon>Pseudomonadati</taxon>
        <taxon>Bacteroidota</taxon>
        <taxon>Flavobacteriia</taxon>
        <taxon>Flavobacteriales</taxon>
        <taxon>Weeksellaceae</taxon>
        <taxon>Chryseobacterium group</taxon>
        <taxon>Chryseobacterium</taxon>
    </lineage>
</organism>
<dbReference type="KEGG" id="cgn:OK18_14740"/>
<proteinExistence type="predicted"/>
<accession>A0A0G3M6T4</accession>
<evidence type="ECO:0000256" key="1">
    <source>
        <dbReference type="SAM" id="SignalP"/>
    </source>
</evidence>
<dbReference type="Proteomes" id="UP000035213">
    <property type="component" value="Chromosome"/>
</dbReference>
<dbReference type="OrthoDB" id="1270777at2"/>
<evidence type="ECO:0000313" key="3">
    <source>
        <dbReference type="Proteomes" id="UP000035213"/>
    </source>
</evidence>
<feature type="chain" id="PRO_5002558076" evidence="1">
    <location>
        <begin position="22"/>
        <end position="104"/>
    </location>
</feature>
<dbReference type="AlphaFoldDB" id="A0A0G3M6T4"/>
<dbReference type="RefSeq" id="WP_050022656.1">
    <property type="nucleotide sequence ID" value="NZ_CP009928.1"/>
</dbReference>
<gene>
    <name evidence="2" type="ORF">OK18_14740</name>
</gene>
<dbReference type="PATRIC" id="fig|1324352.5.peg.3072"/>
<name>A0A0G3M6T4_CHRGL</name>
<reference evidence="2 3" key="1">
    <citation type="submission" date="2014-11" db="EMBL/GenBank/DDBJ databases">
        <authorList>
            <person name="Park G.-S."/>
            <person name="Hong S.-J."/>
            <person name="Jung B.K."/>
            <person name="Khan A.R."/>
            <person name="Kwak Y."/>
            <person name="Shin J.-H."/>
        </authorList>
    </citation>
    <scope>NUCLEOTIDE SEQUENCE [LARGE SCALE GENOMIC DNA]</scope>
    <source>
        <strain evidence="2 3">DSM 27622</strain>
    </source>
</reference>
<sequence length="104" mass="11823">MKIWTYLLLPLIMITSCSGNSGSTNLTWYKNSTITNIIEDPDKPDEVIRIAIGISAQVFYLSKKSSDYDALFEKAKQSFKRGKAYDIGIENNTNIIRQINDIKK</sequence>
<feature type="signal peptide" evidence="1">
    <location>
        <begin position="1"/>
        <end position="21"/>
    </location>
</feature>
<keyword evidence="1" id="KW-0732">Signal</keyword>
<dbReference type="PROSITE" id="PS51257">
    <property type="entry name" value="PROKAR_LIPOPROTEIN"/>
    <property type="match status" value="1"/>
</dbReference>
<dbReference type="EMBL" id="CP009928">
    <property type="protein sequence ID" value="AKK73693.1"/>
    <property type="molecule type" value="Genomic_DNA"/>
</dbReference>
<evidence type="ECO:0000313" key="2">
    <source>
        <dbReference type="EMBL" id="AKK73693.1"/>
    </source>
</evidence>
<protein>
    <submittedName>
        <fullName evidence="2">Uncharacterized protein</fullName>
    </submittedName>
</protein>